<dbReference type="OrthoDB" id="7189299at2"/>
<dbReference type="EMBL" id="FOHK01000004">
    <property type="protein sequence ID" value="SET09788.1"/>
    <property type="molecule type" value="Genomic_DNA"/>
</dbReference>
<organism evidence="1 2">
    <name type="scientific">Thalassotalea agarivorans</name>
    <name type="common">Thalassomonas agarivorans</name>
    <dbReference type="NCBI Taxonomy" id="349064"/>
    <lineage>
        <taxon>Bacteria</taxon>
        <taxon>Pseudomonadati</taxon>
        <taxon>Pseudomonadota</taxon>
        <taxon>Gammaproteobacteria</taxon>
        <taxon>Alteromonadales</taxon>
        <taxon>Colwelliaceae</taxon>
        <taxon>Thalassotalea</taxon>
    </lineage>
</organism>
<gene>
    <name evidence="1" type="ORF">SAMN05660429_01038</name>
</gene>
<accession>A0A1I0BS48</accession>
<dbReference type="RefSeq" id="WP_093328242.1">
    <property type="nucleotide sequence ID" value="NZ_AP027363.1"/>
</dbReference>
<evidence type="ECO:0000313" key="2">
    <source>
        <dbReference type="Proteomes" id="UP000199308"/>
    </source>
</evidence>
<evidence type="ECO:0000313" key="1">
    <source>
        <dbReference type="EMBL" id="SET09788.1"/>
    </source>
</evidence>
<keyword evidence="2" id="KW-1185">Reference proteome</keyword>
<name>A0A1I0BS48_THASX</name>
<dbReference type="Proteomes" id="UP000199308">
    <property type="component" value="Unassembled WGS sequence"/>
</dbReference>
<dbReference type="AlphaFoldDB" id="A0A1I0BS48"/>
<sequence length="108" mass="12171">MAKFEQFIDTLKEGTIALAKENFDGFDDEVKRDVDAFIAESKEDLERWTVLLATGDINAQDFRDLVEAKKAVAKLFALRQQGVSLTKLDRFRQGMIDLVVDTALGVFV</sequence>
<dbReference type="STRING" id="349064.SAMN05660429_01038"/>
<reference evidence="1 2" key="1">
    <citation type="submission" date="2016-10" db="EMBL/GenBank/DDBJ databases">
        <authorList>
            <person name="de Groot N.N."/>
        </authorList>
    </citation>
    <scope>NUCLEOTIDE SEQUENCE [LARGE SCALE GENOMIC DNA]</scope>
    <source>
        <strain evidence="1 2">DSM 19706</strain>
    </source>
</reference>
<protein>
    <submittedName>
        <fullName evidence="1">Uncharacterized protein</fullName>
    </submittedName>
</protein>
<proteinExistence type="predicted"/>